<reference evidence="6" key="1">
    <citation type="submission" date="2016-10" db="EMBL/GenBank/DDBJ databases">
        <authorList>
            <person name="Varghese N."/>
            <person name="Submissions S."/>
        </authorList>
    </citation>
    <scope>NUCLEOTIDE SEQUENCE [LARGE SCALE GENOMIC DNA]</scope>
    <source>
        <strain evidence="6">LMG 26383,CCUG 61248,R- 45681</strain>
    </source>
</reference>
<evidence type="ECO:0000313" key="6">
    <source>
        <dbReference type="Proteomes" id="UP000199664"/>
    </source>
</evidence>
<dbReference type="Gene3D" id="1.10.10.10">
    <property type="entry name" value="Winged helix-like DNA-binding domain superfamily/Winged helix DNA-binding domain"/>
    <property type="match status" value="1"/>
</dbReference>
<dbReference type="OrthoDB" id="32523at2"/>
<keyword evidence="3" id="KW-0804">Transcription</keyword>
<dbReference type="GO" id="GO:0003700">
    <property type="term" value="F:DNA-binding transcription factor activity"/>
    <property type="evidence" value="ECO:0007669"/>
    <property type="project" value="InterPro"/>
</dbReference>
<dbReference type="InterPro" id="IPR036388">
    <property type="entry name" value="WH-like_DNA-bd_sf"/>
</dbReference>
<dbReference type="CDD" id="cd00090">
    <property type="entry name" value="HTH_ARSR"/>
    <property type="match status" value="1"/>
</dbReference>
<protein>
    <submittedName>
        <fullName evidence="5">DNA-binding transcriptional regulator, MarR family</fullName>
    </submittedName>
</protein>
<dbReference type="PANTHER" id="PTHR33164">
    <property type="entry name" value="TRANSCRIPTIONAL REGULATOR, MARR FAMILY"/>
    <property type="match status" value="1"/>
</dbReference>
<organism evidence="5 6">
    <name type="scientific">Bosea lupini</name>
    <dbReference type="NCBI Taxonomy" id="1036779"/>
    <lineage>
        <taxon>Bacteria</taxon>
        <taxon>Pseudomonadati</taxon>
        <taxon>Pseudomonadota</taxon>
        <taxon>Alphaproteobacteria</taxon>
        <taxon>Hyphomicrobiales</taxon>
        <taxon>Boseaceae</taxon>
        <taxon>Bosea</taxon>
    </lineage>
</organism>
<dbReference type="InterPro" id="IPR039422">
    <property type="entry name" value="MarR/SlyA-like"/>
</dbReference>
<dbReference type="InterPro" id="IPR023187">
    <property type="entry name" value="Tscrpt_reg_MarR-type_CS"/>
</dbReference>
<dbReference type="AlphaFoldDB" id="A0A1H7WYU2"/>
<proteinExistence type="predicted"/>
<dbReference type="RefSeq" id="WP_091840453.1">
    <property type="nucleotide sequence ID" value="NZ_FOAN01000009.1"/>
</dbReference>
<dbReference type="PRINTS" id="PR00598">
    <property type="entry name" value="HTHMARR"/>
</dbReference>
<dbReference type="STRING" id="1036779.SAMN04515666_10987"/>
<keyword evidence="1" id="KW-0805">Transcription regulation</keyword>
<dbReference type="PROSITE" id="PS50995">
    <property type="entry name" value="HTH_MARR_2"/>
    <property type="match status" value="1"/>
</dbReference>
<dbReference type="SUPFAM" id="SSF46785">
    <property type="entry name" value="Winged helix' DNA-binding domain"/>
    <property type="match status" value="1"/>
</dbReference>
<keyword evidence="6" id="KW-1185">Reference proteome</keyword>
<accession>A0A1H7WYU2</accession>
<dbReference type="InterPro" id="IPR036390">
    <property type="entry name" value="WH_DNA-bd_sf"/>
</dbReference>
<name>A0A1H7WYU2_9HYPH</name>
<evidence type="ECO:0000313" key="5">
    <source>
        <dbReference type="EMBL" id="SEM26561.1"/>
    </source>
</evidence>
<dbReference type="Proteomes" id="UP000199664">
    <property type="component" value="Unassembled WGS sequence"/>
</dbReference>
<dbReference type="InterPro" id="IPR011991">
    <property type="entry name" value="ArsR-like_HTH"/>
</dbReference>
<dbReference type="Pfam" id="PF01047">
    <property type="entry name" value="MarR"/>
    <property type="match status" value="1"/>
</dbReference>
<keyword evidence="2 5" id="KW-0238">DNA-binding</keyword>
<dbReference type="GO" id="GO:0003677">
    <property type="term" value="F:DNA binding"/>
    <property type="evidence" value="ECO:0007669"/>
    <property type="project" value="UniProtKB-KW"/>
</dbReference>
<gene>
    <name evidence="5" type="ORF">SAMN04515666_10987</name>
</gene>
<evidence type="ECO:0000256" key="2">
    <source>
        <dbReference type="ARBA" id="ARBA00023125"/>
    </source>
</evidence>
<dbReference type="SMART" id="SM00347">
    <property type="entry name" value="HTH_MARR"/>
    <property type="match status" value="1"/>
</dbReference>
<evidence type="ECO:0000259" key="4">
    <source>
        <dbReference type="PROSITE" id="PS50995"/>
    </source>
</evidence>
<sequence length="171" mass="18512">MSQADEAGQGGPLDSILSQWRRARPDIDPGPMAVCGAIWRAAERVRLGVGRNLVGEDLDFAGFDVLMTLRRQGEQGGSLTPSELAKDMMLSTSAMTNRLDKLEKRGLIARQADPQDRRSLRIVLTADGFALIERLVVSHVATEAALISALSPAEHEQLKVLLAKVAAREGE</sequence>
<evidence type="ECO:0000256" key="3">
    <source>
        <dbReference type="ARBA" id="ARBA00023163"/>
    </source>
</evidence>
<dbReference type="EMBL" id="FOAN01000009">
    <property type="protein sequence ID" value="SEM26561.1"/>
    <property type="molecule type" value="Genomic_DNA"/>
</dbReference>
<dbReference type="InterPro" id="IPR000835">
    <property type="entry name" value="HTH_MarR-typ"/>
</dbReference>
<feature type="domain" description="HTH marR-type" evidence="4">
    <location>
        <begin position="31"/>
        <end position="167"/>
    </location>
</feature>
<dbReference type="PANTHER" id="PTHR33164:SF104">
    <property type="entry name" value="TRANSCRIPTIONAL REGULATORY PROTEIN"/>
    <property type="match status" value="1"/>
</dbReference>
<evidence type="ECO:0000256" key="1">
    <source>
        <dbReference type="ARBA" id="ARBA00023015"/>
    </source>
</evidence>
<dbReference type="GO" id="GO:0006950">
    <property type="term" value="P:response to stress"/>
    <property type="evidence" value="ECO:0007669"/>
    <property type="project" value="TreeGrafter"/>
</dbReference>
<dbReference type="PROSITE" id="PS01117">
    <property type="entry name" value="HTH_MARR_1"/>
    <property type="match status" value="1"/>
</dbReference>